<evidence type="ECO:0000313" key="2">
    <source>
        <dbReference type="EMBL" id="PIL32619.1"/>
    </source>
</evidence>
<comment type="caution">
    <text evidence="2">The sequence shown here is derived from an EMBL/GenBank/DDBJ whole genome shotgun (WGS) entry which is preliminary data.</text>
</comment>
<dbReference type="STRING" id="1077348.A0A2G8SFS7"/>
<dbReference type="InterPro" id="IPR036890">
    <property type="entry name" value="HATPase_C_sf"/>
</dbReference>
<organism evidence="2 3">
    <name type="scientific">Ganoderma sinense ZZ0214-1</name>
    <dbReference type="NCBI Taxonomy" id="1077348"/>
    <lineage>
        <taxon>Eukaryota</taxon>
        <taxon>Fungi</taxon>
        <taxon>Dikarya</taxon>
        <taxon>Basidiomycota</taxon>
        <taxon>Agaricomycotina</taxon>
        <taxon>Agaricomycetes</taxon>
        <taxon>Polyporales</taxon>
        <taxon>Polyporaceae</taxon>
        <taxon>Ganoderma</taxon>
    </lineage>
</organism>
<keyword evidence="3" id="KW-1185">Reference proteome</keyword>
<dbReference type="InterPro" id="IPR000210">
    <property type="entry name" value="BTB/POZ_dom"/>
</dbReference>
<accession>A0A2G8SFS7</accession>
<evidence type="ECO:0000313" key="3">
    <source>
        <dbReference type="Proteomes" id="UP000230002"/>
    </source>
</evidence>
<dbReference type="InterPro" id="IPR058210">
    <property type="entry name" value="SACS/Nov_dom"/>
</dbReference>
<dbReference type="OrthoDB" id="1262810at2759"/>
<dbReference type="InterPro" id="IPR052972">
    <property type="entry name" value="Sacsin_chaperone_reg"/>
</dbReference>
<name>A0A2G8SFS7_9APHY</name>
<dbReference type="PANTHER" id="PTHR15600:SF42">
    <property type="entry name" value="SACSIN"/>
    <property type="match status" value="1"/>
</dbReference>
<gene>
    <name evidence="2" type="ORF">GSI_05323</name>
</gene>
<dbReference type="InterPro" id="IPR011333">
    <property type="entry name" value="SKP1/BTB/POZ_sf"/>
</dbReference>
<reference evidence="2 3" key="1">
    <citation type="journal article" date="2015" name="Sci. Rep.">
        <title>Chromosome-level genome map provides insights into diverse defense mechanisms in the medicinal fungus Ganoderma sinense.</title>
        <authorList>
            <person name="Zhu Y."/>
            <person name="Xu J."/>
            <person name="Sun C."/>
            <person name="Zhou S."/>
            <person name="Xu H."/>
            <person name="Nelson D.R."/>
            <person name="Qian J."/>
            <person name="Song J."/>
            <person name="Luo H."/>
            <person name="Xiang L."/>
            <person name="Li Y."/>
            <person name="Xu Z."/>
            <person name="Ji A."/>
            <person name="Wang L."/>
            <person name="Lu S."/>
            <person name="Hayward A."/>
            <person name="Sun W."/>
            <person name="Li X."/>
            <person name="Schwartz D.C."/>
            <person name="Wang Y."/>
            <person name="Chen S."/>
        </authorList>
    </citation>
    <scope>NUCLEOTIDE SEQUENCE [LARGE SCALE GENOMIC DNA]</scope>
    <source>
        <strain evidence="2 3">ZZ0214-1</strain>
    </source>
</reference>
<dbReference type="SMART" id="SM00225">
    <property type="entry name" value="BTB"/>
    <property type="match status" value="1"/>
</dbReference>
<dbReference type="Pfam" id="PF00651">
    <property type="entry name" value="BTB"/>
    <property type="match status" value="1"/>
</dbReference>
<dbReference type="PROSITE" id="PS50097">
    <property type="entry name" value="BTB"/>
    <property type="match status" value="1"/>
</dbReference>
<dbReference type="Proteomes" id="UP000230002">
    <property type="component" value="Unassembled WGS sequence"/>
</dbReference>
<dbReference type="Pfam" id="PF25794">
    <property type="entry name" value="SACS"/>
    <property type="match status" value="1"/>
</dbReference>
<evidence type="ECO:0000259" key="1">
    <source>
        <dbReference type="PROSITE" id="PS50097"/>
    </source>
</evidence>
<dbReference type="NCBIfam" id="NF047352">
    <property type="entry name" value="P_loop_sacsin"/>
    <property type="match status" value="1"/>
</dbReference>
<proteinExistence type="predicted"/>
<protein>
    <recommendedName>
        <fullName evidence="1">BTB domain-containing protein</fullName>
    </recommendedName>
</protein>
<dbReference type="EMBL" id="AYKW01000010">
    <property type="protein sequence ID" value="PIL32619.1"/>
    <property type="molecule type" value="Genomic_DNA"/>
</dbReference>
<feature type="domain" description="BTB" evidence="1">
    <location>
        <begin position="2240"/>
        <end position="2323"/>
    </location>
</feature>
<dbReference type="CDD" id="cd18186">
    <property type="entry name" value="BTB_POZ_ZBTB_KLHL-like"/>
    <property type="match status" value="1"/>
</dbReference>
<dbReference type="PANTHER" id="PTHR15600">
    <property type="entry name" value="SACSIN"/>
    <property type="match status" value="1"/>
</dbReference>
<dbReference type="SUPFAM" id="SSF55874">
    <property type="entry name" value="ATPase domain of HSP90 chaperone/DNA topoisomerase II/histidine kinase"/>
    <property type="match status" value="1"/>
</dbReference>
<sequence>MLRKSLDVTPEWLTREVEREKLRSDVALALPINTSHNIQGRLFTFLPLPLTTNFPCHIHGIFSLTDSRQNLRNPSETIMQQTADALAVAWNRLLFDTLIPRTWLALLESIAAGHFSLSVYNCLPPLQDRNTSGDAAYWTSLLRNVVQLAHTSKARIWPLCTGSGDSSQTAMHASLEDAFIAIAQDEEQLCALTDAGLNIVDPPPSSLGGVLTEICPSRALTPQSARPVLARSDRIRRLPQPQKDLIIEFLLGSRDVHQLIGVPVFQLVSGMTAALEAKRAREQEAHVLLDEVAAELFRQVDANAISLHNIPAIARTLLLNHGSKHLNIQPLDSSHCISYILTAQANFCLERAARSLYGIGRWLSMTSSGGAWPWDRTVEWLAKLWGWVETCSFANTLQPHLKKLRLLPTVTGQVRSVEDQVFSHSSAVADDVRDALADLGVSILDPRIPIKFFECQTPRFTKSLSSASDLLAVLGSISSTVSGKAAVILREHLAGCLIDAPRLNEAQKVTLRRLPIHPVLTASAPPSVCRIPDNHSLQCVVDRASITIPLPSLLDTTFIECTANEQYRYLLEKLDYHAASWPLTTERILQLHVSHFTEQGPETRLAVLQYLTKHPLLLTTSMKEQLRFSSIVRVDRGARLLAPKDVVDPASSIADIVPPWDTSAIFADQGINSKITSALASLGLLRQDLDVEYVKARIIHVAQSPQGFELARKLLSTVDRTLFNCSQVRYDRDRAWIPTNDGLRRPQDCRDEIHGPLCNRVMPILNMQLQSTSLRRMLGWDEPIPLDTVIAQFRKILSEPHSPSRSEYLDLLTSEFGRRFKEATTSQLEDIASNPCQVSWVLTSTGELLRPLFAVFDLPGRLRGFGQVSLELARRPGVKEFLELMGCTVSPTNDAVLHQLQEPLLAQSVEQGSQQAIEGCVQLLQALDIPSLTVPQRERLLAPGTDCRLHEIHGLYYNDLGFRAFHLESPSDRIQVHHAMLHNLCVALQIPSLGSLHLQPLELDAENMREDLSTRIGNVLRSYDVEQAFNEFLANAADAGAKKFNIMLDHGGDRRAQPSEVLCPNMAQFCQGPAVIAHNDAEFTMDDIRGICRIGRGGKEDREGTIGRFGLGALSFYHFSEVAMILSGSYLLLLDPSSRYLPEDSRTNSLYPGHLKLFHNLFGFQVEHAHYNGTIIRLALRTETQAASSVLSKRSISTSEVRGMMDRYYAIAARSLFFIEVQDITALEARGTMPTLNWSVTAQREALQPTGNENDRRSLVRLHIDCCGPFAFPRSRQSSWLVVSTTILQEQIPERLRSAFDEHRFQHLNIALAARTSPKAVPTDDHASNFHFFSSLPLPIPTSLPVHLHASFILAADRRNIRWDGDGTLTRDECNHWLLSTALPPLYLRVIELLNLDGPFVSEVPTPWPGNKDRDLDPISKALVDAFYSDHLSVSTQQVFRGVTGRLLEPSKAVIRHTIPRVVKDVLHELHPDTLVELPHAVRSKVLTVPSIPRVSPQYVHDVIASSREQFLVICGKDTSTIPEIAQGLIRYMLLDDPKLSIPSASLHGLPLLPLSDGTLENIEAEGEQADRIYVGSWGSSLTPGRPWPLFSATRFLDPKVDQQLVLDQGWNVFPWDEAAVVALLQERIPESTRREVSETEREWTMAFWRFFDHSPLKQSELLNALNPFPLIPTNDERVFVSLEIATAFPAICLPSLSSEAWLVGPLQQIGVLIINIQPSSMFARVRTTEGLPRIVKDRLLDSIAFTSTRVLQTLHHLNSDGHIETRFGTLSEENRTRLARWLRDSLGHILLLHPKAAKLDFVNVLRSLPIWPAYRGSGVSVLKSLSTSHIRLLPQHAKPACSIVPFLLANPNLYFVEHSEDISCLEVIQPMSMGEFSRLLKFPPFFRTDDMIPRYKPLLDVVIKLGGQEIELSKSLRVPNGNLELITVCSMYKSNVPEFTAAFAHRRGEKFVHPQLSSYEQKLVVFGLRERLTFETFKECVAAIDQDFDEATQPGDLDRCGVIYEWYTTRLPFTVTNSDEWRQLDGYSFIPTRLSRREGVATLFNDTGFALRLPRIVSPRQILRPEYSAIAWTQRALFDGTPDKRLFMADESVGIPAIEEVVKHLHVLATKIAPRHSRDAGLLSDLKGTYKYLQERHGEAARFLLSHRNHARLFLNVDDPETESWEFLPASQIMFNVPDEDDRKEARAFLRPFRELLLASGANEIKIPSAAPIAPSSPEAHLSRFRASFDMQRRTKVLTDVVFRVAGATAAEEDRNHWAHRALLATASRHFYDSFCAQSGFSESRAASVEEPVVIELEDDLEFRCVGLVLDHIYTGQFQESQGRECLLELMRLAHRWELADVQAKAEALLVPTITPGNYHELREHAEEISATGLLEKIEEFERENAFVLGGL</sequence>
<dbReference type="Gene3D" id="3.30.710.10">
    <property type="entry name" value="Potassium Channel Kv1.1, Chain A"/>
    <property type="match status" value="1"/>
</dbReference>
<dbReference type="GO" id="GO:0030544">
    <property type="term" value="F:Hsp70 protein binding"/>
    <property type="evidence" value="ECO:0007669"/>
    <property type="project" value="TreeGrafter"/>
</dbReference>
<dbReference type="SUPFAM" id="SSF54695">
    <property type="entry name" value="POZ domain"/>
    <property type="match status" value="1"/>
</dbReference>